<dbReference type="EMBL" id="SGPM01000289">
    <property type="protein sequence ID" value="THH27002.1"/>
    <property type="molecule type" value="Genomic_DNA"/>
</dbReference>
<dbReference type="PANTHER" id="PTHR15574">
    <property type="entry name" value="WD REPEAT DOMAIN-CONTAINING FAMILY"/>
    <property type="match status" value="1"/>
</dbReference>
<dbReference type="GO" id="GO:0045717">
    <property type="term" value="P:negative regulation of fatty acid biosynthetic process"/>
    <property type="evidence" value="ECO:0007669"/>
    <property type="project" value="TreeGrafter"/>
</dbReference>
<feature type="region of interest" description="Disordered" evidence="4">
    <location>
        <begin position="423"/>
        <end position="447"/>
    </location>
</feature>
<dbReference type="Proteomes" id="UP000308730">
    <property type="component" value="Unassembled WGS sequence"/>
</dbReference>
<dbReference type="SMART" id="SM00320">
    <property type="entry name" value="WD40"/>
    <property type="match status" value="4"/>
</dbReference>
<dbReference type="AlphaFoldDB" id="A0A4S4MM49"/>
<organism evidence="5 6">
    <name type="scientific">Antrodiella citrinella</name>
    <dbReference type="NCBI Taxonomy" id="2447956"/>
    <lineage>
        <taxon>Eukaryota</taxon>
        <taxon>Fungi</taxon>
        <taxon>Dikarya</taxon>
        <taxon>Basidiomycota</taxon>
        <taxon>Agaricomycotina</taxon>
        <taxon>Agaricomycetes</taxon>
        <taxon>Polyporales</taxon>
        <taxon>Steccherinaceae</taxon>
        <taxon>Antrodiella</taxon>
    </lineage>
</organism>
<dbReference type="Pfam" id="PF00400">
    <property type="entry name" value="WD40"/>
    <property type="match status" value="2"/>
</dbReference>
<gene>
    <name evidence="5" type="ORF">EUX98_g7186</name>
</gene>
<dbReference type="GO" id="GO:0080008">
    <property type="term" value="C:Cul4-RING E3 ubiquitin ligase complex"/>
    <property type="evidence" value="ECO:0007669"/>
    <property type="project" value="TreeGrafter"/>
</dbReference>
<evidence type="ECO:0000256" key="3">
    <source>
        <dbReference type="PROSITE-ProRule" id="PRU00221"/>
    </source>
</evidence>
<name>A0A4S4MM49_9APHY</name>
<dbReference type="OrthoDB" id="4869960at2759"/>
<keyword evidence="2" id="KW-0677">Repeat</keyword>
<feature type="repeat" description="WD" evidence="3">
    <location>
        <begin position="43"/>
        <end position="85"/>
    </location>
</feature>
<dbReference type="SUPFAM" id="SSF50978">
    <property type="entry name" value="WD40 repeat-like"/>
    <property type="match status" value="1"/>
</dbReference>
<sequence length="447" mass="50183">MKTLPHRYSFGPSTEVSTRLLRKRTAGAVEKLFENGFPYSKKLSMHTSCVNSLALSSGDGRFLASGGDDPFVYIWDLYQENITQPTCGFIGHKGNVFTLEFSSSSKYVFSGDTDNLIHMYDMARIGEHTNRPGSALRTFTRHENSIRAMSSHPGNDEYVTALSKTSVESLHIPEVGSVTFDRTGSKLAVTMLHHRPTIYSLMDPHPFATCSGANAPNGTPIPKGQRSYSNCCTIKHGSFGGPGLETDIYYSAGSDDFRTYVWKIPDLEELEQRRERIAYERWQNIGEVDETGDPRQPVIGFTSRNNDARTIPVDLSTPLFRLGGHKSIVNSTLIHPRYPMIFTSGVERHIVAHSPLPSSPCIPDLPLTPEKVRSVPRQNVNDTRLYVRALLSGRSDDEEDRATIALFDHILREEGEQDLFEVPSRIWDPDDDEMEEDPNEYADDLYL</sequence>
<keyword evidence="1 3" id="KW-0853">WD repeat</keyword>
<evidence type="ECO:0000313" key="5">
    <source>
        <dbReference type="EMBL" id="THH27002.1"/>
    </source>
</evidence>
<dbReference type="PROSITE" id="PS00678">
    <property type="entry name" value="WD_REPEATS_1"/>
    <property type="match status" value="1"/>
</dbReference>
<feature type="compositionally biased region" description="Acidic residues" evidence="4">
    <location>
        <begin position="429"/>
        <end position="447"/>
    </location>
</feature>
<dbReference type="PROSITE" id="PS50294">
    <property type="entry name" value="WD_REPEATS_REGION"/>
    <property type="match status" value="2"/>
</dbReference>
<evidence type="ECO:0000256" key="1">
    <source>
        <dbReference type="ARBA" id="ARBA00022574"/>
    </source>
</evidence>
<dbReference type="InterPro" id="IPR045151">
    <property type="entry name" value="DCAF8"/>
</dbReference>
<dbReference type="InterPro" id="IPR001680">
    <property type="entry name" value="WD40_rpt"/>
</dbReference>
<reference evidence="5 6" key="1">
    <citation type="submission" date="2019-02" db="EMBL/GenBank/DDBJ databases">
        <title>Genome sequencing of the rare red list fungi Antrodiella citrinella (Flaviporus citrinellus).</title>
        <authorList>
            <person name="Buettner E."/>
            <person name="Kellner H."/>
        </authorList>
    </citation>
    <scope>NUCLEOTIDE SEQUENCE [LARGE SCALE GENOMIC DNA]</scope>
    <source>
        <strain evidence="5 6">DSM 108506</strain>
    </source>
</reference>
<evidence type="ECO:0000313" key="6">
    <source>
        <dbReference type="Proteomes" id="UP000308730"/>
    </source>
</evidence>
<feature type="repeat" description="WD" evidence="3">
    <location>
        <begin position="89"/>
        <end position="122"/>
    </location>
</feature>
<dbReference type="Gene3D" id="2.130.10.10">
    <property type="entry name" value="YVTN repeat-like/Quinoprotein amine dehydrogenase"/>
    <property type="match status" value="2"/>
</dbReference>
<proteinExistence type="predicted"/>
<comment type="caution">
    <text evidence="5">The sequence shown here is derived from an EMBL/GenBank/DDBJ whole genome shotgun (WGS) entry which is preliminary data.</text>
</comment>
<dbReference type="InterPro" id="IPR019775">
    <property type="entry name" value="WD40_repeat_CS"/>
</dbReference>
<keyword evidence="6" id="KW-1185">Reference proteome</keyword>
<dbReference type="PROSITE" id="PS50082">
    <property type="entry name" value="WD_REPEATS_2"/>
    <property type="match status" value="2"/>
</dbReference>
<evidence type="ECO:0000256" key="4">
    <source>
        <dbReference type="SAM" id="MobiDB-lite"/>
    </source>
</evidence>
<dbReference type="PANTHER" id="PTHR15574:SF40">
    <property type="entry name" value="WD AND TETRATRICOPEPTIDE REPEATS PROTEIN 1"/>
    <property type="match status" value="1"/>
</dbReference>
<protein>
    <submittedName>
        <fullName evidence="5">Uncharacterized protein</fullName>
    </submittedName>
</protein>
<dbReference type="InterPro" id="IPR036322">
    <property type="entry name" value="WD40_repeat_dom_sf"/>
</dbReference>
<dbReference type="GO" id="GO:0005737">
    <property type="term" value="C:cytoplasm"/>
    <property type="evidence" value="ECO:0007669"/>
    <property type="project" value="TreeGrafter"/>
</dbReference>
<evidence type="ECO:0000256" key="2">
    <source>
        <dbReference type="ARBA" id="ARBA00022737"/>
    </source>
</evidence>
<accession>A0A4S4MM49</accession>
<dbReference type="InterPro" id="IPR015943">
    <property type="entry name" value="WD40/YVTN_repeat-like_dom_sf"/>
</dbReference>